<keyword evidence="2" id="KW-1185">Reference proteome</keyword>
<protein>
    <submittedName>
        <fullName evidence="1">Uncharacterized protein</fullName>
    </submittedName>
</protein>
<sequence length="121" mass="13153">MFVGPWTHTNFTGDSPNINFGIAAASGVMNGLGDLSRLHIDWFDAVLKNRPEHLRRVPSVLLYVMGENQWRGCQELPSPAGERSWYFGCDGLRSPESGANGIAIHVRTALLSEDGGARVTG</sequence>
<proteinExistence type="predicted"/>
<dbReference type="RefSeq" id="WP_345038973.1">
    <property type="nucleotide sequence ID" value="NZ_BAABED010000001.1"/>
</dbReference>
<organism evidence="1 2">
    <name type="scientific">Arthrobacter methylotrophus</name>
    <dbReference type="NCBI Taxonomy" id="121291"/>
    <lineage>
        <taxon>Bacteria</taxon>
        <taxon>Bacillati</taxon>
        <taxon>Actinomycetota</taxon>
        <taxon>Actinomycetes</taxon>
        <taxon>Micrococcales</taxon>
        <taxon>Micrococcaceae</taxon>
        <taxon>Arthrobacter</taxon>
    </lineage>
</organism>
<evidence type="ECO:0000313" key="2">
    <source>
        <dbReference type="Proteomes" id="UP001589536"/>
    </source>
</evidence>
<dbReference type="EMBL" id="JBHMBH010000027">
    <property type="protein sequence ID" value="MFB9715041.1"/>
    <property type="molecule type" value="Genomic_DNA"/>
</dbReference>
<comment type="caution">
    <text evidence="1">The sequence shown here is derived from an EMBL/GenBank/DDBJ whole genome shotgun (WGS) entry which is preliminary data.</text>
</comment>
<dbReference type="Gene3D" id="3.40.50.1820">
    <property type="entry name" value="alpha/beta hydrolase"/>
    <property type="match status" value="1"/>
</dbReference>
<evidence type="ECO:0000313" key="1">
    <source>
        <dbReference type="EMBL" id="MFB9715041.1"/>
    </source>
</evidence>
<dbReference type="Proteomes" id="UP001589536">
    <property type="component" value="Unassembled WGS sequence"/>
</dbReference>
<reference evidence="1 2" key="1">
    <citation type="submission" date="2024-09" db="EMBL/GenBank/DDBJ databases">
        <authorList>
            <person name="Sun Q."/>
            <person name="Mori K."/>
        </authorList>
    </citation>
    <scope>NUCLEOTIDE SEQUENCE [LARGE SCALE GENOMIC DNA]</scope>
    <source>
        <strain evidence="1 2">JCM 13519</strain>
    </source>
</reference>
<dbReference type="InterPro" id="IPR029058">
    <property type="entry name" value="AB_hydrolase_fold"/>
</dbReference>
<gene>
    <name evidence="1" type="ORF">ACFFPI_13030</name>
</gene>
<accession>A0ABV5US65</accession>
<name>A0ABV5US65_9MICC</name>